<gene>
    <name evidence="2" type="ORF">ACFSC7_05030</name>
</gene>
<dbReference type="InterPro" id="IPR009964">
    <property type="entry name" value="DUF1491"/>
</dbReference>
<dbReference type="Proteomes" id="UP001597327">
    <property type="component" value="Unassembled WGS sequence"/>
</dbReference>
<organism evidence="2 3">
    <name type="scientific">Roseibium aestuarii</name>
    <dbReference type="NCBI Taxonomy" id="2600299"/>
    <lineage>
        <taxon>Bacteria</taxon>
        <taxon>Pseudomonadati</taxon>
        <taxon>Pseudomonadota</taxon>
        <taxon>Alphaproteobacteria</taxon>
        <taxon>Hyphomicrobiales</taxon>
        <taxon>Stappiaceae</taxon>
        <taxon>Roseibium</taxon>
    </lineage>
</organism>
<sequence length="131" mass="14868">MRITSDFFVSALVRRLMDKGLFAALERRGAAEAGAIFITVDRLDGTFDFYGPAPQSFFDEPEEGRFFERVLSRVGREEIATRLISEARMDPDFWSVEVEARDGVVDLPLAGENPDSKKGPPEDDPNRFFRF</sequence>
<feature type="compositionally biased region" description="Basic and acidic residues" evidence="1">
    <location>
        <begin position="114"/>
        <end position="131"/>
    </location>
</feature>
<accession>A0ABW4JTK7</accession>
<dbReference type="RefSeq" id="WP_149891326.1">
    <property type="nucleotide sequence ID" value="NZ_JBHUFA010000001.1"/>
</dbReference>
<evidence type="ECO:0000313" key="3">
    <source>
        <dbReference type="Proteomes" id="UP001597327"/>
    </source>
</evidence>
<comment type="caution">
    <text evidence="2">The sequence shown here is derived from an EMBL/GenBank/DDBJ whole genome shotgun (WGS) entry which is preliminary data.</text>
</comment>
<dbReference type="Pfam" id="PF07372">
    <property type="entry name" value="DUF1491"/>
    <property type="match status" value="1"/>
</dbReference>
<proteinExistence type="predicted"/>
<dbReference type="Gene3D" id="3.40.1530.20">
    <property type="entry name" value="Protein of unknown function (DUF1491)"/>
    <property type="match status" value="1"/>
</dbReference>
<reference evidence="3" key="1">
    <citation type="journal article" date="2019" name="Int. J. Syst. Evol. Microbiol.">
        <title>The Global Catalogue of Microorganisms (GCM) 10K type strain sequencing project: providing services to taxonomists for standard genome sequencing and annotation.</title>
        <authorList>
            <consortium name="The Broad Institute Genomics Platform"/>
            <consortium name="The Broad Institute Genome Sequencing Center for Infectious Disease"/>
            <person name="Wu L."/>
            <person name="Ma J."/>
        </authorList>
    </citation>
    <scope>NUCLEOTIDE SEQUENCE [LARGE SCALE GENOMIC DNA]</scope>
    <source>
        <strain evidence="3">JCM 3369</strain>
    </source>
</reference>
<evidence type="ECO:0000256" key="1">
    <source>
        <dbReference type="SAM" id="MobiDB-lite"/>
    </source>
</evidence>
<evidence type="ECO:0000313" key="2">
    <source>
        <dbReference type="EMBL" id="MFD1694871.1"/>
    </source>
</evidence>
<protein>
    <submittedName>
        <fullName evidence="2">DUF1491 family protein</fullName>
    </submittedName>
</protein>
<feature type="region of interest" description="Disordered" evidence="1">
    <location>
        <begin position="107"/>
        <end position="131"/>
    </location>
</feature>
<dbReference type="EMBL" id="JBHUFA010000001">
    <property type="protein sequence ID" value="MFD1694871.1"/>
    <property type="molecule type" value="Genomic_DNA"/>
</dbReference>
<keyword evidence="3" id="KW-1185">Reference proteome</keyword>
<name>A0ABW4JTK7_9HYPH</name>